<dbReference type="EMBL" id="WUUT01000001">
    <property type="protein sequence ID" value="MXR50426.1"/>
    <property type="molecule type" value="Genomic_DNA"/>
</dbReference>
<evidence type="ECO:0000313" key="5">
    <source>
        <dbReference type="Proteomes" id="UP000466535"/>
    </source>
</evidence>
<evidence type="ECO:0000256" key="1">
    <source>
        <dbReference type="ARBA" id="ARBA00022679"/>
    </source>
</evidence>
<name>A0A6B0T2G9_9EURY</name>
<gene>
    <name evidence="4" type="ORF">GRX03_02235</name>
</gene>
<comment type="caution">
    <text evidence="4">The sequence shown here is derived from an EMBL/GenBank/DDBJ whole genome shotgun (WGS) entry which is preliminary data.</text>
</comment>
<dbReference type="AlphaFoldDB" id="A0A6B0T2G9"/>
<sequence length="388" mass="43595">MTASKISLIGYSDLGTQTGQALTHMSRVFYERDRLERVYCRGVINSPIPKSAVSEPIPFGNYIPKILTGINKYVWAGFENYAYSTTLFDSFTARKIEDDSSRINFHYTPGYVHTLERGKSAGKEIVVRGSSELVEASNKRYRSELAEFGIDSAVSETHEKYAGNRRKSLRKADKIIALSEFVKASYADAGISENKITVVPLGINSRQFPMKPDYRTTDFTALFVGSVNLLKGVPYLLKCWNDYGWKDNENAKLQLCGGIEPEIEPILEMYRSDNVSTPGVVDPLEYYHDCSVFVFPSLTEGFAKAPLEAMSTGTPVIVTDNSGVDEIIEDGKEGFVVPTKDTAVIDEKLRYFRDNPRDIRRMGQNARETAEEYTWDRHVGTVLNTLDE</sequence>
<dbReference type="Proteomes" id="UP000466535">
    <property type="component" value="Unassembled WGS sequence"/>
</dbReference>
<feature type="domain" description="Glycosyl transferase family 1" evidence="2">
    <location>
        <begin position="215"/>
        <end position="368"/>
    </location>
</feature>
<evidence type="ECO:0000259" key="2">
    <source>
        <dbReference type="Pfam" id="PF00534"/>
    </source>
</evidence>
<dbReference type="Pfam" id="PF13439">
    <property type="entry name" value="Glyco_transf_4"/>
    <property type="match status" value="1"/>
</dbReference>
<proteinExistence type="predicted"/>
<dbReference type="GO" id="GO:0016757">
    <property type="term" value="F:glycosyltransferase activity"/>
    <property type="evidence" value="ECO:0007669"/>
    <property type="project" value="InterPro"/>
</dbReference>
<dbReference type="OrthoDB" id="132546at2157"/>
<evidence type="ECO:0000259" key="3">
    <source>
        <dbReference type="Pfam" id="PF13439"/>
    </source>
</evidence>
<accession>A0A6B0T2G9</accession>
<dbReference type="InterPro" id="IPR001296">
    <property type="entry name" value="Glyco_trans_1"/>
</dbReference>
<dbReference type="Pfam" id="PF00534">
    <property type="entry name" value="Glycos_transf_1"/>
    <property type="match status" value="1"/>
</dbReference>
<keyword evidence="5" id="KW-1185">Reference proteome</keyword>
<organism evidence="4 5">
    <name type="scientific">Halovenus carboxidivorans</name>
    <dbReference type="NCBI Taxonomy" id="2692199"/>
    <lineage>
        <taxon>Archaea</taxon>
        <taxon>Methanobacteriati</taxon>
        <taxon>Methanobacteriota</taxon>
        <taxon>Stenosarchaea group</taxon>
        <taxon>Halobacteria</taxon>
        <taxon>Halobacteriales</taxon>
        <taxon>Haloarculaceae</taxon>
        <taxon>Halovenus</taxon>
    </lineage>
</organism>
<dbReference type="PANTHER" id="PTHR46401">
    <property type="entry name" value="GLYCOSYLTRANSFERASE WBBK-RELATED"/>
    <property type="match status" value="1"/>
</dbReference>
<dbReference type="CDD" id="cd03801">
    <property type="entry name" value="GT4_PimA-like"/>
    <property type="match status" value="1"/>
</dbReference>
<feature type="domain" description="Glycosyltransferase subfamily 4-like N-terminal" evidence="3">
    <location>
        <begin position="165"/>
        <end position="205"/>
    </location>
</feature>
<dbReference type="Gene3D" id="3.40.50.2000">
    <property type="entry name" value="Glycogen Phosphorylase B"/>
    <property type="match status" value="2"/>
</dbReference>
<protein>
    <submittedName>
        <fullName evidence="4">Glycosyltransferase</fullName>
    </submittedName>
</protein>
<dbReference type="PANTHER" id="PTHR46401:SF2">
    <property type="entry name" value="GLYCOSYLTRANSFERASE WBBK-RELATED"/>
    <property type="match status" value="1"/>
</dbReference>
<dbReference type="InterPro" id="IPR028098">
    <property type="entry name" value="Glyco_trans_4-like_N"/>
</dbReference>
<dbReference type="SUPFAM" id="SSF53756">
    <property type="entry name" value="UDP-Glycosyltransferase/glycogen phosphorylase"/>
    <property type="match status" value="1"/>
</dbReference>
<reference evidence="4 5" key="1">
    <citation type="submission" date="2019-12" db="EMBL/GenBank/DDBJ databases">
        <title>Isolation and characterization of three novel carbon monoxide-oxidizing members of Halobacteria from salione crusts and soils.</title>
        <authorList>
            <person name="Myers M.R."/>
            <person name="King G.M."/>
        </authorList>
    </citation>
    <scope>NUCLEOTIDE SEQUENCE [LARGE SCALE GENOMIC DNA]</scope>
    <source>
        <strain evidence="4 5">WSH3</strain>
    </source>
</reference>
<keyword evidence="1 4" id="KW-0808">Transferase</keyword>
<evidence type="ECO:0000313" key="4">
    <source>
        <dbReference type="EMBL" id="MXR50426.1"/>
    </source>
</evidence>
<dbReference type="RefSeq" id="WP_159762555.1">
    <property type="nucleotide sequence ID" value="NZ_WUUT01000001.1"/>
</dbReference>